<comment type="caution">
    <text evidence="6">The sequence shown here is derived from an EMBL/GenBank/DDBJ whole genome shotgun (WGS) entry which is preliminary data.</text>
</comment>
<reference evidence="6 7" key="1">
    <citation type="submission" date="2024-05" db="EMBL/GenBank/DDBJ databases">
        <title>Three bacterial strains, DH-69, EH-24, and ECK-19 isolated from coastal sediments.</title>
        <authorList>
            <person name="Ye Y.-Q."/>
            <person name="Du Z.-J."/>
        </authorList>
    </citation>
    <scope>NUCLEOTIDE SEQUENCE [LARGE SCALE GENOMIC DNA]</scope>
    <source>
        <strain evidence="6 7">ECK-19</strain>
    </source>
</reference>
<organism evidence="6 7">
    <name type="scientific">Hyphococcus lacteus</name>
    <dbReference type="NCBI Taxonomy" id="3143536"/>
    <lineage>
        <taxon>Bacteria</taxon>
        <taxon>Pseudomonadati</taxon>
        <taxon>Pseudomonadota</taxon>
        <taxon>Alphaproteobacteria</taxon>
        <taxon>Parvularculales</taxon>
        <taxon>Parvularculaceae</taxon>
        <taxon>Hyphococcus</taxon>
    </lineage>
</organism>
<protein>
    <submittedName>
        <fullName evidence="6">Metallophosphoesterase</fullName>
    </submittedName>
</protein>
<name>A0ABV3Z3M3_9PROT</name>
<evidence type="ECO:0000256" key="1">
    <source>
        <dbReference type="ARBA" id="ARBA00022723"/>
    </source>
</evidence>
<dbReference type="Pfam" id="PF00149">
    <property type="entry name" value="Metallophos"/>
    <property type="match status" value="1"/>
</dbReference>
<keyword evidence="3" id="KW-0408">Iron</keyword>
<accession>A0ABV3Z3M3</accession>
<comment type="similarity">
    <text evidence="4">Belongs to the cyclic nucleotide phosphodiesterase class-III family.</text>
</comment>
<feature type="domain" description="Calcineurin-like phosphoesterase" evidence="5">
    <location>
        <begin position="7"/>
        <end position="198"/>
    </location>
</feature>
<evidence type="ECO:0000256" key="2">
    <source>
        <dbReference type="ARBA" id="ARBA00022801"/>
    </source>
</evidence>
<gene>
    <name evidence="6" type="ORF">ABFZ84_07540</name>
</gene>
<dbReference type="InterPro" id="IPR004843">
    <property type="entry name" value="Calcineurin-like_PHP"/>
</dbReference>
<dbReference type="EMBL" id="JBEHZE010000001">
    <property type="protein sequence ID" value="MEX6633401.1"/>
    <property type="molecule type" value="Genomic_DNA"/>
</dbReference>
<dbReference type="PANTHER" id="PTHR42988">
    <property type="entry name" value="PHOSPHOHYDROLASE"/>
    <property type="match status" value="1"/>
</dbReference>
<dbReference type="SUPFAM" id="SSF56300">
    <property type="entry name" value="Metallo-dependent phosphatases"/>
    <property type="match status" value="1"/>
</dbReference>
<proteinExistence type="inferred from homology"/>
<dbReference type="InterPro" id="IPR029052">
    <property type="entry name" value="Metallo-depent_PP-like"/>
</dbReference>
<keyword evidence="1" id="KW-0479">Metal-binding</keyword>
<evidence type="ECO:0000313" key="6">
    <source>
        <dbReference type="EMBL" id="MEX6633401.1"/>
    </source>
</evidence>
<dbReference type="InterPro" id="IPR050884">
    <property type="entry name" value="CNP_phosphodiesterase-III"/>
</dbReference>
<evidence type="ECO:0000313" key="7">
    <source>
        <dbReference type="Proteomes" id="UP001560685"/>
    </source>
</evidence>
<evidence type="ECO:0000256" key="4">
    <source>
        <dbReference type="ARBA" id="ARBA00025742"/>
    </source>
</evidence>
<dbReference type="PANTHER" id="PTHR42988:SF2">
    <property type="entry name" value="CYCLIC NUCLEOTIDE PHOSPHODIESTERASE CBUA0032-RELATED"/>
    <property type="match status" value="1"/>
</dbReference>
<keyword evidence="7" id="KW-1185">Reference proteome</keyword>
<dbReference type="Gene3D" id="3.60.21.10">
    <property type="match status" value="1"/>
</dbReference>
<keyword evidence="2" id="KW-0378">Hydrolase</keyword>
<sequence length="272" mass="29544">MTANNTHIAHISDLHFGAASEQAVNALVNDLEAQQPDIIVITGDLTQAGRRREFEAARDFLNALSANKVIVPGNHDLPVINLWSRFITPYNRFERYMSGMINPIFNDAGVTIVGLNTARRAALDLNWSYGRLSRSQILRATENLENAPKGNVKIIAAHHPFVLGPGRAGSRTVGRGAEAMSAFAANGLDIALTGHVHHSSAELFEVNAKKIVMVQAGTATSIRTRQEPPAYNHIKASIANITVETRVFHENGFIADNEKAFKNTDCGGWVSG</sequence>
<dbReference type="Proteomes" id="UP001560685">
    <property type="component" value="Unassembled WGS sequence"/>
</dbReference>
<evidence type="ECO:0000259" key="5">
    <source>
        <dbReference type="Pfam" id="PF00149"/>
    </source>
</evidence>
<evidence type="ECO:0000256" key="3">
    <source>
        <dbReference type="ARBA" id="ARBA00023004"/>
    </source>
</evidence>
<dbReference type="RefSeq" id="WP_369313359.1">
    <property type="nucleotide sequence ID" value="NZ_JBEHZE010000001.1"/>
</dbReference>